<reference evidence="2 3" key="1">
    <citation type="journal article" date="2021" name="Nat. Plants">
        <title>The Taxus genome provides insights into paclitaxel biosynthesis.</title>
        <authorList>
            <person name="Xiong X."/>
            <person name="Gou J."/>
            <person name="Liao Q."/>
            <person name="Li Y."/>
            <person name="Zhou Q."/>
            <person name="Bi G."/>
            <person name="Li C."/>
            <person name="Du R."/>
            <person name="Wang X."/>
            <person name="Sun T."/>
            <person name="Guo L."/>
            <person name="Liang H."/>
            <person name="Lu P."/>
            <person name="Wu Y."/>
            <person name="Zhang Z."/>
            <person name="Ro D.K."/>
            <person name="Shang Y."/>
            <person name="Huang S."/>
            <person name="Yan J."/>
        </authorList>
    </citation>
    <scope>NUCLEOTIDE SEQUENCE [LARGE SCALE GENOMIC DNA]</scope>
    <source>
        <strain evidence="2">Ta-2019</strain>
    </source>
</reference>
<keyword evidence="3" id="KW-1185">Reference proteome</keyword>
<evidence type="ECO:0000313" key="2">
    <source>
        <dbReference type="EMBL" id="KAH9328001.1"/>
    </source>
</evidence>
<protein>
    <submittedName>
        <fullName evidence="2">Uncharacterized protein</fullName>
    </submittedName>
</protein>
<dbReference type="AlphaFoldDB" id="A0AA38GTI8"/>
<keyword evidence="1" id="KW-0732">Signal</keyword>
<dbReference type="OMA" id="INISRDF"/>
<evidence type="ECO:0000313" key="3">
    <source>
        <dbReference type="Proteomes" id="UP000824469"/>
    </source>
</evidence>
<proteinExistence type="predicted"/>
<feature type="non-terminal residue" evidence="2">
    <location>
        <position position="1"/>
    </location>
</feature>
<name>A0AA38GTI8_TAXCH</name>
<accession>A0AA38GTI8</accession>
<gene>
    <name evidence="2" type="ORF">KI387_000109</name>
</gene>
<dbReference type="EMBL" id="JAHRHJ020000001">
    <property type="protein sequence ID" value="KAH9328001.1"/>
    <property type="molecule type" value="Genomic_DNA"/>
</dbReference>
<dbReference type="PANTHER" id="PTHR31513">
    <property type="entry name" value="EPHRIN TYPE-B RECEPTOR"/>
    <property type="match status" value="1"/>
</dbReference>
<dbReference type="PANTHER" id="PTHR31513:SF2">
    <property type="entry name" value="MRAZ"/>
    <property type="match status" value="1"/>
</dbReference>
<comment type="caution">
    <text evidence="2">The sequence shown here is derived from an EMBL/GenBank/DDBJ whole genome shotgun (WGS) entry which is preliminary data.</text>
</comment>
<feature type="signal peptide" evidence="1">
    <location>
        <begin position="1"/>
        <end position="23"/>
    </location>
</feature>
<sequence length="325" mass="32866">MASFHGEFCLGLVIICSLCVTCGSTVDNSFHLEQVVLEESSIANGFSGILGEIEKQNVCHIKNSSCSFQDIQQLLSCEEDLKGIGSLNTTCQLNTSLQLHNDVLIIGEGNLEILPHVSVSCHLAGCVIGINISGDLILGENSSLGAGTLILDAKNLSLQKNSSLNTTALGGVPPPQTSGTPLGVDGAGGGHGGRGACCIKDEGKDQEDTWGGDVYAWSSLTNPWSYGSKGGTTTREKELGGGGGGRVKIVVSGILDVNGSISADGGDGGHEGGGGSGGSIILLVPKLKGTGAVSASGGKGWAGGGGGRVSIKSYSRQASLNIFVH</sequence>
<evidence type="ECO:0000256" key="1">
    <source>
        <dbReference type="SAM" id="SignalP"/>
    </source>
</evidence>
<feature type="chain" id="PRO_5041218975" evidence="1">
    <location>
        <begin position="24"/>
        <end position="325"/>
    </location>
</feature>
<organism evidence="2 3">
    <name type="scientific">Taxus chinensis</name>
    <name type="common">Chinese yew</name>
    <name type="synonym">Taxus wallichiana var. chinensis</name>
    <dbReference type="NCBI Taxonomy" id="29808"/>
    <lineage>
        <taxon>Eukaryota</taxon>
        <taxon>Viridiplantae</taxon>
        <taxon>Streptophyta</taxon>
        <taxon>Embryophyta</taxon>
        <taxon>Tracheophyta</taxon>
        <taxon>Spermatophyta</taxon>
        <taxon>Pinopsida</taxon>
        <taxon>Pinidae</taxon>
        <taxon>Conifers II</taxon>
        <taxon>Cupressales</taxon>
        <taxon>Taxaceae</taxon>
        <taxon>Taxus</taxon>
    </lineage>
</organism>
<dbReference type="Proteomes" id="UP000824469">
    <property type="component" value="Unassembled WGS sequence"/>
</dbReference>